<organism evidence="1 2">
    <name type="scientific">Geothrix limicola</name>
    <dbReference type="NCBI Taxonomy" id="2927978"/>
    <lineage>
        <taxon>Bacteria</taxon>
        <taxon>Pseudomonadati</taxon>
        <taxon>Acidobacteriota</taxon>
        <taxon>Holophagae</taxon>
        <taxon>Holophagales</taxon>
        <taxon>Holophagaceae</taxon>
        <taxon>Geothrix</taxon>
    </lineage>
</organism>
<gene>
    <name evidence="1" type="ORF">GETHLI_11700</name>
</gene>
<dbReference type="EMBL" id="BSDE01000002">
    <property type="protein sequence ID" value="GLH72668.1"/>
    <property type="molecule type" value="Genomic_DNA"/>
</dbReference>
<dbReference type="RefSeq" id="WP_285571675.1">
    <property type="nucleotide sequence ID" value="NZ_BSDE01000002.1"/>
</dbReference>
<protein>
    <submittedName>
        <fullName evidence="1">Uncharacterized protein</fullName>
    </submittedName>
</protein>
<name>A0ABQ5QDC2_9BACT</name>
<evidence type="ECO:0000313" key="2">
    <source>
        <dbReference type="Proteomes" id="UP001165069"/>
    </source>
</evidence>
<dbReference type="Proteomes" id="UP001165069">
    <property type="component" value="Unassembled WGS sequence"/>
</dbReference>
<proteinExistence type="predicted"/>
<evidence type="ECO:0000313" key="1">
    <source>
        <dbReference type="EMBL" id="GLH72668.1"/>
    </source>
</evidence>
<accession>A0ABQ5QDC2</accession>
<reference evidence="1 2" key="1">
    <citation type="journal article" date="2023" name="Antonie Van Leeuwenhoek">
        <title>Mesoterricola silvestris gen. nov., sp. nov., Mesoterricola sediminis sp. nov., Geothrix oryzae sp. nov., Geothrix edaphica sp. nov., Geothrix rubra sp. nov., and Geothrix limicola sp. nov., six novel members of Acidobacteriota isolated from soils.</title>
        <authorList>
            <person name="Itoh H."/>
            <person name="Sugisawa Y."/>
            <person name="Mise K."/>
            <person name="Xu Z."/>
            <person name="Kuniyasu M."/>
            <person name="Ushijima N."/>
            <person name="Kawano K."/>
            <person name="Kobayashi E."/>
            <person name="Shiratori Y."/>
            <person name="Masuda Y."/>
            <person name="Senoo K."/>
        </authorList>
    </citation>
    <scope>NUCLEOTIDE SEQUENCE [LARGE SCALE GENOMIC DNA]</scope>
    <source>
        <strain evidence="1 2">Red804</strain>
    </source>
</reference>
<sequence>MKIASCALIFALNIYAETPTNPVHADTAVICPIVADATFHVKKMNLNFTQLSYLNVDGNSANVNNLANTAVAGLGFNEPKYKDILSQVWNNNYAGVVAYIQWYVVTQAVTGALTGIANNLASYNTQYRYFTFFVPVDGRYTISVSLPGDPIIRPKNTLRLVSGNYNWSWIENLGGNTSKTFVFENLAAGPYIIEVGLGSTSTIFHSAGDLTQVQLDSSTERSWVNKVIIKSDSFDVRTQLPTIGSTKQFAFPFLPVPVNTNVLDGRVEYTNFEARHAFLNSTYNDIWTQKVGGLCRWVEFPMASETVEPFLSGGQAFYSFKRDANEYEKICGEQ</sequence>
<comment type="caution">
    <text evidence="1">The sequence shown here is derived from an EMBL/GenBank/DDBJ whole genome shotgun (WGS) entry which is preliminary data.</text>
</comment>
<keyword evidence="2" id="KW-1185">Reference proteome</keyword>